<name>A0AAF5D9V8_STRER</name>
<dbReference type="SMART" id="SM00256">
    <property type="entry name" value="FBOX"/>
    <property type="match status" value="1"/>
</dbReference>
<dbReference type="PROSITE" id="PS00678">
    <property type="entry name" value="WD_REPEATS_1"/>
    <property type="match status" value="3"/>
</dbReference>
<accession>A0AAF5D9V8</accession>
<evidence type="ECO:0000313" key="6">
    <source>
        <dbReference type="WBParaSite" id="TCONS_00009056.p1"/>
    </source>
</evidence>
<feature type="repeat" description="WD" evidence="3">
    <location>
        <begin position="312"/>
        <end position="353"/>
    </location>
</feature>
<dbReference type="InterPro" id="IPR020472">
    <property type="entry name" value="WD40_PAC1"/>
</dbReference>
<dbReference type="PANTHER" id="PTHR14604">
    <property type="entry name" value="WD40 REPEAT PF20"/>
    <property type="match status" value="1"/>
</dbReference>
<evidence type="ECO:0000313" key="5">
    <source>
        <dbReference type="Proteomes" id="UP000035681"/>
    </source>
</evidence>
<evidence type="ECO:0000256" key="3">
    <source>
        <dbReference type="PROSITE-ProRule" id="PRU00221"/>
    </source>
</evidence>
<keyword evidence="1 3" id="KW-0853">WD repeat</keyword>
<dbReference type="InterPro" id="IPR001810">
    <property type="entry name" value="F-box_dom"/>
</dbReference>
<keyword evidence="5" id="KW-1185">Reference proteome</keyword>
<dbReference type="InterPro" id="IPR015943">
    <property type="entry name" value="WD40/YVTN_repeat-like_dom_sf"/>
</dbReference>
<dbReference type="PROSITE" id="PS50082">
    <property type="entry name" value="WD_REPEATS_2"/>
    <property type="match status" value="6"/>
</dbReference>
<evidence type="ECO:0000256" key="2">
    <source>
        <dbReference type="ARBA" id="ARBA00022737"/>
    </source>
</evidence>
<dbReference type="Gene3D" id="1.20.1280.50">
    <property type="match status" value="1"/>
</dbReference>
<dbReference type="PANTHER" id="PTHR14604:SF4">
    <property type="entry name" value="F-BOX DOMAIN-CONTAINING PROTEIN"/>
    <property type="match status" value="1"/>
</dbReference>
<protein>
    <submittedName>
        <fullName evidence="6">F-box domain-containing protein</fullName>
    </submittedName>
</protein>
<dbReference type="InterPro" id="IPR036047">
    <property type="entry name" value="F-box-like_dom_sf"/>
</dbReference>
<dbReference type="PROSITE" id="PS50181">
    <property type="entry name" value="FBOX"/>
    <property type="match status" value="1"/>
</dbReference>
<dbReference type="Pfam" id="PF12937">
    <property type="entry name" value="F-box-like"/>
    <property type="match status" value="1"/>
</dbReference>
<sequence length="610" mass="68425">GSLHGALFYTMRELRSSTKSLKNNDTKSMPLKLQSKDSNKQVKTFERSRSKRKSALQVEEVICNKKPNINGESGGFLSSIVLRKKQNCICENSTEMSWVKMFQNMSEDEKSRALELFVNKTGMDTKREIKYLVDPFFLKDFIALLPYEISLEILSRLSAADIIRASMTSITWKKLAEDPKLWQNLCKRDCIKLLNKQAVRTGNWINLREAQQKRSYRALTPPTNSPRQESPVPIINLPSCFKRCHWKAKYLRSLKTTRNWFNATPTYRCELKGHEEHVITCLHVRSDIVVTCSDDNKLKIWNPFTATCTHTLEGHNGGVWTSQLSDDCKILVSGSTDRTVKVWCTKTGKLLHDLIGHTSTVRCMALHGNILVSGSRDCTLRVWDIKTGALIRILQGHLAAVRCVQFDGERIVSGAYDYFVKIWSLQTGNGIHTLVGHSNRVYSVLFDSPQDIIISGSLDTTIIVWNATTGTALHTLFGHQSLTSGMRLKGDILVSGNADTTIKIWNIRKGECIHTLAGMRKHTSAVTSIEILDDGYIVSSSDDGKVKLWCAETGNHIKDLLTLDSAGLGGCIWKIVATPTMLIAAVGSRGHNQIEDTRVIMLDYDAGYPE</sequence>
<dbReference type="CDD" id="cd00200">
    <property type="entry name" value="WD40"/>
    <property type="match status" value="1"/>
</dbReference>
<reference evidence="6" key="1">
    <citation type="submission" date="2024-02" db="UniProtKB">
        <authorList>
            <consortium name="WormBaseParasite"/>
        </authorList>
    </citation>
    <scope>IDENTIFICATION</scope>
</reference>
<dbReference type="Pfam" id="PF00400">
    <property type="entry name" value="WD40"/>
    <property type="match status" value="7"/>
</dbReference>
<evidence type="ECO:0000256" key="1">
    <source>
        <dbReference type="ARBA" id="ARBA00022574"/>
    </source>
</evidence>
<evidence type="ECO:0000259" key="4">
    <source>
        <dbReference type="PROSITE" id="PS50181"/>
    </source>
</evidence>
<dbReference type="AlphaFoldDB" id="A0AAF5D9V8"/>
<dbReference type="Proteomes" id="UP000035681">
    <property type="component" value="Unplaced"/>
</dbReference>
<keyword evidence="2" id="KW-0677">Repeat</keyword>
<dbReference type="PROSITE" id="PS50294">
    <property type="entry name" value="WD_REPEATS_REGION"/>
    <property type="match status" value="6"/>
</dbReference>
<dbReference type="InterPro" id="IPR001680">
    <property type="entry name" value="WD40_rpt"/>
</dbReference>
<feature type="repeat" description="WD" evidence="3">
    <location>
        <begin position="394"/>
        <end position="433"/>
    </location>
</feature>
<feature type="repeat" description="WD" evidence="3">
    <location>
        <begin position="519"/>
        <end position="559"/>
    </location>
</feature>
<dbReference type="PRINTS" id="PR00320">
    <property type="entry name" value="GPROTEINBRPT"/>
</dbReference>
<dbReference type="InterPro" id="IPR036322">
    <property type="entry name" value="WD40_repeat_dom_sf"/>
</dbReference>
<dbReference type="InterPro" id="IPR019775">
    <property type="entry name" value="WD40_repeat_CS"/>
</dbReference>
<dbReference type="InterPro" id="IPR050995">
    <property type="entry name" value="WD-F-box_domain-protein"/>
</dbReference>
<dbReference type="WBParaSite" id="TCONS_00009056.p1">
    <property type="protein sequence ID" value="TCONS_00009056.p1"/>
    <property type="gene ID" value="XLOC_006905"/>
</dbReference>
<dbReference type="SUPFAM" id="SSF50978">
    <property type="entry name" value="WD40 repeat-like"/>
    <property type="match status" value="1"/>
</dbReference>
<feature type="repeat" description="WD" evidence="3">
    <location>
        <begin position="476"/>
        <end position="515"/>
    </location>
</feature>
<feature type="domain" description="F-box" evidence="4">
    <location>
        <begin position="139"/>
        <end position="185"/>
    </location>
</feature>
<feature type="repeat" description="WD" evidence="3">
    <location>
        <begin position="434"/>
        <end position="475"/>
    </location>
</feature>
<proteinExistence type="predicted"/>
<organism evidence="5 6">
    <name type="scientific">Strongyloides stercoralis</name>
    <name type="common">Threadworm</name>
    <dbReference type="NCBI Taxonomy" id="6248"/>
    <lineage>
        <taxon>Eukaryota</taxon>
        <taxon>Metazoa</taxon>
        <taxon>Ecdysozoa</taxon>
        <taxon>Nematoda</taxon>
        <taxon>Chromadorea</taxon>
        <taxon>Rhabditida</taxon>
        <taxon>Tylenchina</taxon>
        <taxon>Panagrolaimomorpha</taxon>
        <taxon>Strongyloidoidea</taxon>
        <taxon>Strongyloididae</taxon>
        <taxon>Strongyloides</taxon>
    </lineage>
</organism>
<dbReference type="SMART" id="SM00320">
    <property type="entry name" value="WD40"/>
    <property type="match status" value="7"/>
</dbReference>
<feature type="repeat" description="WD" evidence="3">
    <location>
        <begin position="354"/>
        <end position="393"/>
    </location>
</feature>
<dbReference type="SUPFAM" id="SSF81383">
    <property type="entry name" value="F-box domain"/>
    <property type="match status" value="1"/>
</dbReference>
<dbReference type="Gene3D" id="2.130.10.10">
    <property type="entry name" value="YVTN repeat-like/Quinoprotein amine dehydrogenase"/>
    <property type="match status" value="1"/>
</dbReference>